<dbReference type="Pfam" id="PF12697">
    <property type="entry name" value="Abhydrolase_6"/>
    <property type="match status" value="1"/>
</dbReference>
<reference evidence="2 3" key="1">
    <citation type="submission" date="2021-06" db="EMBL/GenBank/DDBJ databases">
        <title>Actinoplanes lichenicola sp. nov., and Actinoplanes ovalisporus sp. nov., isolated from lichen in Thailand.</title>
        <authorList>
            <person name="Saeng-In P."/>
            <person name="Kanchanasin P."/>
            <person name="Yuki M."/>
            <person name="Kudo T."/>
            <person name="Ohkuma M."/>
            <person name="Phongsopitanun W."/>
            <person name="Tanasupawat S."/>
        </authorList>
    </citation>
    <scope>NUCLEOTIDE SEQUENCE [LARGE SCALE GENOMIC DNA]</scope>
    <source>
        <strain evidence="2 3">NBRC 110975</strain>
    </source>
</reference>
<keyword evidence="2" id="KW-0378">Hydrolase</keyword>
<dbReference type="InterPro" id="IPR000073">
    <property type="entry name" value="AB_hydrolase_1"/>
</dbReference>
<gene>
    <name evidence="2" type="ORF">KOI35_11230</name>
</gene>
<dbReference type="SUPFAM" id="SSF53474">
    <property type="entry name" value="alpha/beta-Hydrolases"/>
    <property type="match status" value="1"/>
</dbReference>
<dbReference type="GO" id="GO:0016787">
    <property type="term" value="F:hydrolase activity"/>
    <property type="evidence" value="ECO:0007669"/>
    <property type="project" value="UniProtKB-KW"/>
</dbReference>
<comment type="caution">
    <text evidence="2">The sequence shown here is derived from an EMBL/GenBank/DDBJ whole genome shotgun (WGS) entry which is preliminary data.</text>
</comment>
<dbReference type="Proteomes" id="UP001519654">
    <property type="component" value="Unassembled WGS sequence"/>
</dbReference>
<dbReference type="InterPro" id="IPR050266">
    <property type="entry name" value="AB_hydrolase_sf"/>
</dbReference>
<proteinExistence type="predicted"/>
<name>A0ABS5YKR6_9ACTN</name>
<evidence type="ECO:0000313" key="3">
    <source>
        <dbReference type="Proteomes" id="UP001519654"/>
    </source>
</evidence>
<protein>
    <submittedName>
        <fullName evidence="2">Alpha/beta hydrolase</fullName>
    </submittedName>
</protein>
<accession>A0ABS5YKR6</accession>
<sequence length="222" mass="23794">MTPPLVLLHPLGVDHHFWDPIRPYFQPAVVTPDLDGSTVEEMADAVLAGLSTPVDVTGVSLGGLVAQVIAARRPDLVRRLVLADTVAVYPEAMRTMWRERASLVRREGLTPILAPTEALWFPSAVPPPVRARLRSLLSAGDPERYARACEALAVADTTATAAALTMPVLLACGQDDAPPFRQAVGWFGVTLPDATVAWLPGGHGTAFEHPDEFAEAVSAFLY</sequence>
<keyword evidence="3" id="KW-1185">Reference proteome</keyword>
<evidence type="ECO:0000313" key="2">
    <source>
        <dbReference type="EMBL" id="MBU2664063.1"/>
    </source>
</evidence>
<dbReference type="Gene3D" id="3.40.50.1820">
    <property type="entry name" value="alpha/beta hydrolase"/>
    <property type="match status" value="1"/>
</dbReference>
<dbReference type="PANTHER" id="PTHR43798:SF5">
    <property type="entry name" value="MONOACYLGLYCEROL LIPASE ABHD6"/>
    <property type="match status" value="1"/>
</dbReference>
<dbReference type="EMBL" id="JAHKKG010000003">
    <property type="protein sequence ID" value="MBU2664063.1"/>
    <property type="molecule type" value="Genomic_DNA"/>
</dbReference>
<dbReference type="InterPro" id="IPR029058">
    <property type="entry name" value="AB_hydrolase_fold"/>
</dbReference>
<dbReference type="PANTHER" id="PTHR43798">
    <property type="entry name" value="MONOACYLGLYCEROL LIPASE"/>
    <property type="match status" value="1"/>
</dbReference>
<feature type="domain" description="AB hydrolase-1" evidence="1">
    <location>
        <begin position="5"/>
        <end position="216"/>
    </location>
</feature>
<organism evidence="2 3">
    <name type="scientific">Paractinoplanes bogorensis</name>
    <dbReference type="NCBI Taxonomy" id="1610840"/>
    <lineage>
        <taxon>Bacteria</taxon>
        <taxon>Bacillati</taxon>
        <taxon>Actinomycetota</taxon>
        <taxon>Actinomycetes</taxon>
        <taxon>Micromonosporales</taxon>
        <taxon>Micromonosporaceae</taxon>
        <taxon>Paractinoplanes</taxon>
    </lineage>
</organism>
<evidence type="ECO:0000259" key="1">
    <source>
        <dbReference type="Pfam" id="PF12697"/>
    </source>
</evidence>
<dbReference type="RefSeq" id="WP_215786280.1">
    <property type="nucleotide sequence ID" value="NZ_JAHKKG010000003.1"/>
</dbReference>